<dbReference type="Proteomes" id="UP000295705">
    <property type="component" value="Unassembled WGS sequence"/>
</dbReference>
<feature type="signal peptide" evidence="2">
    <location>
        <begin position="1"/>
        <end position="30"/>
    </location>
</feature>
<evidence type="ECO:0000313" key="4">
    <source>
        <dbReference type="Proteomes" id="UP000295705"/>
    </source>
</evidence>
<dbReference type="EMBL" id="SNYO01000002">
    <property type="protein sequence ID" value="TDQ63106.1"/>
    <property type="molecule type" value="Genomic_DNA"/>
</dbReference>
<feature type="chain" id="PRO_5020750422" evidence="2">
    <location>
        <begin position="31"/>
        <end position="408"/>
    </location>
</feature>
<keyword evidence="4" id="KW-1185">Reference proteome</keyword>
<proteinExistence type="predicted"/>
<feature type="compositionally biased region" description="Low complexity" evidence="1">
    <location>
        <begin position="59"/>
        <end position="68"/>
    </location>
</feature>
<protein>
    <submittedName>
        <fullName evidence="3">Uncharacterized protein</fullName>
    </submittedName>
</protein>
<keyword evidence="2" id="KW-0732">Signal</keyword>
<gene>
    <name evidence="3" type="ORF">EV188_102763</name>
</gene>
<evidence type="ECO:0000256" key="2">
    <source>
        <dbReference type="SAM" id="SignalP"/>
    </source>
</evidence>
<comment type="caution">
    <text evidence="3">The sequence shown here is derived from an EMBL/GenBank/DDBJ whole genome shotgun (WGS) entry which is preliminary data.</text>
</comment>
<dbReference type="RefSeq" id="WP_166659806.1">
    <property type="nucleotide sequence ID" value="NZ_BAABHR010000053.1"/>
</dbReference>
<feature type="region of interest" description="Disordered" evidence="1">
    <location>
        <begin position="55"/>
        <end position="186"/>
    </location>
</feature>
<feature type="compositionally biased region" description="Low complexity" evidence="1">
    <location>
        <begin position="171"/>
        <end position="183"/>
    </location>
</feature>
<name>A0A4R6VJT2_9PSEU</name>
<feature type="region of interest" description="Disordered" evidence="1">
    <location>
        <begin position="350"/>
        <end position="375"/>
    </location>
</feature>
<evidence type="ECO:0000313" key="3">
    <source>
        <dbReference type="EMBL" id="TDQ63106.1"/>
    </source>
</evidence>
<feature type="compositionally biased region" description="Acidic residues" evidence="1">
    <location>
        <begin position="151"/>
        <end position="170"/>
    </location>
</feature>
<organism evidence="3 4">
    <name type="scientific">Actinomycetospora succinea</name>
    <dbReference type="NCBI Taxonomy" id="663603"/>
    <lineage>
        <taxon>Bacteria</taxon>
        <taxon>Bacillati</taxon>
        <taxon>Actinomycetota</taxon>
        <taxon>Actinomycetes</taxon>
        <taxon>Pseudonocardiales</taxon>
        <taxon>Pseudonocardiaceae</taxon>
        <taxon>Actinomycetospora</taxon>
    </lineage>
</organism>
<reference evidence="3 4" key="1">
    <citation type="submission" date="2019-03" db="EMBL/GenBank/DDBJ databases">
        <title>Genomic Encyclopedia of Type Strains, Phase IV (KMG-IV): sequencing the most valuable type-strain genomes for metagenomic binning, comparative biology and taxonomic classification.</title>
        <authorList>
            <person name="Goeker M."/>
        </authorList>
    </citation>
    <scope>NUCLEOTIDE SEQUENCE [LARGE SCALE GENOMIC DNA]</scope>
    <source>
        <strain evidence="3 4">DSM 45775</strain>
    </source>
</reference>
<accession>A0A4R6VJT2</accession>
<sequence>MRGRRSSRSAAVVLAGCVGLAVIAPGLALAAPVAGIDDKDTCEAQDYTWIAGVCDDGESSGSTAITDGSGSGSAGGASDAASDTTTTTAPTTTTPSTSGGSTSVVPETGSVDNGSADTGSTTGGANDSNVADRAPAVAPSPVVPNAGQENADQENSDQENSDQENADQESTDATTAPTTPSAAIVENGVKPIQDVISDLLPDAGANPIKLPGLPTNIPKPDADGNFDNVNDACLNAISQLQFPTGTSGLDKLSTQLQGFCRGLDTTDVHVCLDHLRDVVKHLCPTVIEHNTTINFNTTYVSNEWWGAYWTHRYDVDCDELTYDEANAILDWDRSDPFRLDRDDDGEACEWNSDNDEVDYASYPEGGVSTGDGSTSSGASPVEIALAASAVGGLGATGLVLVRRYARQG</sequence>
<evidence type="ECO:0000256" key="1">
    <source>
        <dbReference type="SAM" id="MobiDB-lite"/>
    </source>
</evidence>
<feature type="compositionally biased region" description="Low complexity" evidence="1">
    <location>
        <begin position="76"/>
        <end position="144"/>
    </location>
</feature>
<dbReference type="AlphaFoldDB" id="A0A4R6VJT2"/>